<evidence type="ECO:0000256" key="2">
    <source>
        <dbReference type="ARBA" id="ARBA00022723"/>
    </source>
</evidence>
<reference evidence="5" key="2">
    <citation type="submission" date="2021-03" db="UniProtKB">
        <authorList>
            <consortium name="EnsemblPlants"/>
        </authorList>
    </citation>
    <scope>IDENTIFICATION</scope>
</reference>
<dbReference type="Gene3D" id="2.170.150.70">
    <property type="match status" value="1"/>
</dbReference>
<comment type="similarity">
    <text evidence="1">Belongs to the Gfa family.</text>
</comment>
<dbReference type="GO" id="GO:0046872">
    <property type="term" value="F:metal ion binding"/>
    <property type="evidence" value="ECO:0007669"/>
    <property type="project" value="UniProtKB-KW"/>
</dbReference>
<dbReference type="AlphaFoldDB" id="A0A803L2F5"/>
<keyword evidence="3" id="KW-0862">Zinc</keyword>
<dbReference type="PROSITE" id="PS51891">
    <property type="entry name" value="CENP_V_GFA"/>
    <property type="match status" value="1"/>
</dbReference>
<evidence type="ECO:0000256" key="3">
    <source>
        <dbReference type="ARBA" id="ARBA00022833"/>
    </source>
</evidence>
<keyword evidence="6" id="KW-1185">Reference proteome</keyword>
<dbReference type="InterPro" id="IPR006913">
    <property type="entry name" value="CENP-V/GFA"/>
</dbReference>
<proteinExistence type="inferred from homology"/>
<evidence type="ECO:0000256" key="1">
    <source>
        <dbReference type="ARBA" id="ARBA00005495"/>
    </source>
</evidence>
<keyword evidence="2" id="KW-0479">Metal-binding</keyword>
<feature type="domain" description="CENP-V/GFA" evidence="4">
    <location>
        <begin position="12"/>
        <end position="124"/>
    </location>
</feature>
<name>A0A803L2F5_CHEQI</name>
<dbReference type="Pfam" id="PF04828">
    <property type="entry name" value="GFA"/>
    <property type="match status" value="1"/>
</dbReference>
<dbReference type="InterPro" id="IPR011057">
    <property type="entry name" value="Mss4-like_sf"/>
</dbReference>
<dbReference type="GO" id="GO:0016846">
    <property type="term" value="F:carbon-sulfur lyase activity"/>
    <property type="evidence" value="ECO:0007669"/>
    <property type="project" value="InterPro"/>
</dbReference>
<reference evidence="5" key="1">
    <citation type="journal article" date="2017" name="Nature">
        <title>The genome of Chenopodium quinoa.</title>
        <authorList>
            <person name="Jarvis D.E."/>
            <person name="Ho Y.S."/>
            <person name="Lightfoot D.J."/>
            <person name="Schmoeckel S.M."/>
            <person name="Li B."/>
            <person name="Borm T.J.A."/>
            <person name="Ohyanagi H."/>
            <person name="Mineta K."/>
            <person name="Michell C.T."/>
            <person name="Saber N."/>
            <person name="Kharbatia N.M."/>
            <person name="Rupper R.R."/>
            <person name="Sharp A.R."/>
            <person name="Dally N."/>
            <person name="Boughton B.A."/>
            <person name="Woo Y.H."/>
            <person name="Gao G."/>
            <person name="Schijlen E.G.W.M."/>
            <person name="Guo X."/>
            <person name="Momin A.A."/>
            <person name="Negrao S."/>
            <person name="Al-Babili S."/>
            <person name="Gehring C."/>
            <person name="Roessner U."/>
            <person name="Jung C."/>
            <person name="Murphy K."/>
            <person name="Arold S.T."/>
            <person name="Gojobori T."/>
            <person name="van der Linden C.G."/>
            <person name="van Loo E.N."/>
            <person name="Jellen E.N."/>
            <person name="Maughan P.J."/>
            <person name="Tester M."/>
        </authorList>
    </citation>
    <scope>NUCLEOTIDE SEQUENCE [LARGE SCALE GENOMIC DNA]</scope>
    <source>
        <strain evidence="5">cv. PI 614886</strain>
    </source>
</reference>
<dbReference type="InterPro" id="IPR052355">
    <property type="entry name" value="CENP-V-like"/>
</dbReference>
<dbReference type="Gramene" id="AUR62006044-RA">
    <property type="protein sequence ID" value="AUR62006044-RA:cds"/>
    <property type="gene ID" value="AUR62006044"/>
</dbReference>
<dbReference type="SMR" id="A0A803L2F5"/>
<evidence type="ECO:0000313" key="6">
    <source>
        <dbReference type="Proteomes" id="UP000596660"/>
    </source>
</evidence>
<sequence>MNSNPEPTLVTHNGGCHCKRVRWKVEAPTSLIAWKCNCSTCSMRGNTHFVVPINHFKLISGESNITTYTFGTHIAKHTFCNVCGITSFYTPRSNPDGIGVTLACLDPGTLTHVEIRSFDGVNWEDSYSQSGISACSKLKS</sequence>
<dbReference type="SUPFAM" id="SSF51316">
    <property type="entry name" value="Mss4-like"/>
    <property type="match status" value="1"/>
</dbReference>
<dbReference type="PANTHER" id="PTHR28620:SF1">
    <property type="entry name" value="CENP-V_GFA DOMAIN-CONTAINING PROTEIN"/>
    <property type="match status" value="1"/>
</dbReference>
<accession>A0A803L2F5</accession>
<organism evidence="5 6">
    <name type="scientific">Chenopodium quinoa</name>
    <name type="common">Quinoa</name>
    <dbReference type="NCBI Taxonomy" id="63459"/>
    <lineage>
        <taxon>Eukaryota</taxon>
        <taxon>Viridiplantae</taxon>
        <taxon>Streptophyta</taxon>
        <taxon>Embryophyta</taxon>
        <taxon>Tracheophyta</taxon>
        <taxon>Spermatophyta</taxon>
        <taxon>Magnoliopsida</taxon>
        <taxon>eudicotyledons</taxon>
        <taxon>Gunneridae</taxon>
        <taxon>Pentapetalae</taxon>
        <taxon>Caryophyllales</taxon>
        <taxon>Chenopodiaceae</taxon>
        <taxon>Chenopodioideae</taxon>
        <taxon>Atripliceae</taxon>
        <taxon>Chenopodium</taxon>
    </lineage>
</organism>
<dbReference type="Proteomes" id="UP000596660">
    <property type="component" value="Unplaced"/>
</dbReference>
<evidence type="ECO:0000313" key="5">
    <source>
        <dbReference type="EnsemblPlants" id="AUR62006044-RA:cds"/>
    </source>
</evidence>
<protein>
    <recommendedName>
        <fullName evidence="4">CENP-V/GFA domain-containing protein</fullName>
    </recommendedName>
</protein>
<dbReference type="PANTHER" id="PTHR28620">
    <property type="entry name" value="CENTROMERE PROTEIN V"/>
    <property type="match status" value="1"/>
</dbReference>
<dbReference type="OMA" id="DCSLCRR"/>
<evidence type="ECO:0000259" key="4">
    <source>
        <dbReference type="PROSITE" id="PS51891"/>
    </source>
</evidence>
<dbReference type="EnsemblPlants" id="AUR62006044-RA">
    <property type="protein sequence ID" value="AUR62006044-RA:cds"/>
    <property type="gene ID" value="AUR62006044"/>
</dbReference>